<evidence type="ECO:0000313" key="2">
    <source>
        <dbReference type="Proteomes" id="UP001501867"/>
    </source>
</evidence>
<organism evidence="1 2">
    <name type="scientific">Streptomyces polychromogenes</name>
    <dbReference type="NCBI Taxonomy" id="67342"/>
    <lineage>
        <taxon>Bacteria</taxon>
        <taxon>Bacillati</taxon>
        <taxon>Actinomycetota</taxon>
        <taxon>Actinomycetes</taxon>
        <taxon>Kitasatosporales</taxon>
        <taxon>Streptomycetaceae</taxon>
        <taxon>Streptomyces</taxon>
    </lineage>
</organism>
<accession>A0ABP3FV55</accession>
<protein>
    <submittedName>
        <fullName evidence="1">Uncharacterized protein</fullName>
    </submittedName>
</protein>
<gene>
    <name evidence="1" type="ORF">GCM10010302_74750</name>
</gene>
<reference evidence="2" key="1">
    <citation type="journal article" date="2019" name="Int. J. Syst. Evol. Microbiol.">
        <title>The Global Catalogue of Microorganisms (GCM) 10K type strain sequencing project: providing services to taxonomists for standard genome sequencing and annotation.</title>
        <authorList>
            <consortium name="The Broad Institute Genomics Platform"/>
            <consortium name="The Broad Institute Genome Sequencing Center for Infectious Disease"/>
            <person name="Wu L."/>
            <person name="Ma J."/>
        </authorList>
    </citation>
    <scope>NUCLEOTIDE SEQUENCE [LARGE SCALE GENOMIC DNA]</scope>
    <source>
        <strain evidence="2">JCM 4505</strain>
    </source>
</reference>
<proteinExistence type="predicted"/>
<sequence length="60" mass="6485">MAREDVLHSLLVQTESLVPELEAPAVPIPEGRNAAPAVVNENRSLTSEHVVRVEAVDTEV</sequence>
<dbReference type="Proteomes" id="UP001501867">
    <property type="component" value="Unassembled WGS sequence"/>
</dbReference>
<keyword evidence="2" id="KW-1185">Reference proteome</keyword>
<evidence type="ECO:0000313" key="1">
    <source>
        <dbReference type="EMBL" id="GAA0324663.1"/>
    </source>
</evidence>
<dbReference type="EMBL" id="BAAABV010000035">
    <property type="protein sequence ID" value="GAA0324663.1"/>
    <property type="molecule type" value="Genomic_DNA"/>
</dbReference>
<name>A0ABP3FV55_9ACTN</name>
<comment type="caution">
    <text evidence="1">The sequence shown here is derived from an EMBL/GenBank/DDBJ whole genome shotgun (WGS) entry which is preliminary data.</text>
</comment>